<dbReference type="EMBL" id="CAVN010000092">
    <property type="protein sequence ID" value="CDF57979.1"/>
    <property type="molecule type" value="Genomic_DNA"/>
</dbReference>
<proteinExistence type="predicted"/>
<accession>R7RPK4</accession>
<protein>
    <submittedName>
        <fullName evidence="1">Uncharacterized protein</fullName>
    </submittedName>
</protein>
<name>R7RPK4_9CLOT</name>
<keyword evidence="2" id="KW-1185">Reference proteome</keyword>
<evidence type="ECO:0000313" key="2">
    <source>
        <dbReference type="Proteomes" id="UP000014923"/>
    </source>
</evidence>
<evidence type="ECO:0000313" key="1">
    <source>
        <dbReference type="EMBL" id="CDF57979.1"/>
    </source>
</evidence>
<organism evidence="1 2">
    <name type="scientific">Thermobrachium celere DSM 8682</name>
    <dbReference type="NCBI Taxonomy" id="941824"/>
    <lineage>
        <taxon>Bacteria</taxon>
        <taxon>Bacillati</taxon>
        <taxon>Bacillota</taxon>
        <taxon>Clostridia</taxon>
        <taxon>Eubacteriales</taxon>
        <taxon>Clostridiaceae</taxon>
        <taxon>Thermobrachium</taxon>
    </lineage>
</organism>
<dbReference type="AlphaFoldDB" id="R7RPK4"/>
<reference evidence="1" key="1">
    <citation type="submission" date="2013-03" db="EMBL/GenBank/DDBJ databases">
        <title>Draft genome sequence of the hydrogen-ethanol-producing anaerobic alkalithermophilic Caloramator celere.</title>
        <authorList>
            <person name="Ciranna A."/>
            <person name="Larjo A."/>
            <person name="Kivisto A."/>
            <person name="Santala V."/>
            <person name="Roos C."/>
            <person name="Karp M."/>
        </authorList>
    </citation>
    <scope>NUCLEOTIDE SEQUENCE [LARGE SCALE GENOMIC DNA]</scope>
    <source>
        <strain evidence="1">DSM 8682</strain>
    </source>
</reference>
<gene>
    <name evidence="1" type="ORF">TCEL_01893</name>
</gene>
<comment type="caution">
    <text evidence="1">The sequence shown here is derived from an EMBL/GenBank/DDBJ whole genome shotgun (WGS) entry which is preliminary data.</text>
</comment>
<dbReference type="Proteomes" id="UP000014923">
    <property type="component" value="Unassembled WGS sequence"/>
</dbReference>
<sequence>MFRFIIFLVFLFIFLIIQKELFISIGNKRKIKSNRKNK</sequence>
<dbReference type="HOGENOM" id="CLU_3334144_0_0_9"/>